<protein>
    <submittedName>
        <fullName evidence="1">Uncharacterized protein</fullName>
    </submittedName>
</protein>
<dbReference type="Proteomes" id="UP000004728">
    <property type="component" value="Unassembled WGS sequence"/>
</dbReference>
<name>F1Z903_9SPHN</name>
<dbReference type="HOGENOM" id="CLU_3330866_0_0_5"/>
<dbReference type="STRING" id="983920.Y88_0898"/>
<keyword evidence="2" id="KW-1185">Reference proteome</keyword>
<accession>F1Z903</accession>
<reference evidence="1 2" key="1">
    <citation type="journal article" date="2012" name="J. Bacteriol.">
        <title>Draft Genome Sequence of Novosphingobium nitrogenifigens Y88T.</title>
        <authorList>
            <person name="Strabala T.J."/>
            <person name="Macdonald L."/>
            <person name="Liu V."/>
            <person name="Smit A.M."/>
        </authorList>
    </citation>
    <scope>NUCLEOTIDE SEQUENCE [LARGE SCALE GENOMIC DNA]</scope>
    <source>
        <strain evidence="1 2">DSM 19370</strain>
    </source>
</reference>
<proteinExistence type="predicted"/>
<comment type="caution">
    <text evidence="1">The sequence shown here is derived from an EMBL/GenBank/DDBJ whole genome shotgun (WGS) entry which is preliminary data.</text>
</comment>
<gene>
    <name evidence="1" type="ORF">Y88_0898</name>
</gene>
<dbReference type="InParanoid" id="F1Z903"/>
<dbReference type="EMBL" id="AEWJ01000038">
    <property type="protein sequence ID" value="EGD58837.1"/>
    <property type="molecule type" value="Genomic_DNA"/>
</dbReference>
<dbReference type="AlphaFoldDB" id="F1Z903"/>
<sequence>MTVWKAMSRRARLTGAGYRNRVLSRLWSCPVHANSRHL</sequence>
<organism evidence="1 2">
    <name type="scientific">Novosphingobium nitrogenifigens DSM 19370</name>
    <dbReference type="NCBI Taxonomy" id="983920"/>
    <lineage>
        <taxon>Bacteria</taxon>
        <taxon>Pseudomonadati</taxon>
        <taxon>Pseudomonadota</taxon>
        <taxon>Alphaproteobacteria</taxon>
        <taxon>Sphingomonadales</taxon>
        <taxon>Sphingomonadaceae</taxon>
        <taxon>Novosphingobium</taxon>
    </lineage>
</organism>
<evidence type="ECO:0000313" key="2">
    <source>
        <dbReference type="Proteomes" id="UP000004728"/>
    </source>
</evidence>
<evidence type="ECO:0000313" key="1">
    <source>
        <dbReference type="EMBL" id="EGD58837.1"/>
    </source>
</evidence>